<feature type="transmembrane region" description="Helical" evidence="1">
    <location>
        <begin position="16"/>
        <end position="40"/>
    </location>
</feature>
<proteinExistence type="predicted"/>
<feature type="transmembrane region" description="Helical" evidence="1">
    <location>
        <begin position="178"/>
        <end position="200"/>
    </location>
</feature>
<reference evidence="2 3" key="1">
    <citation type="submission" date="2018-09" db="EMBL/GenBank/DDBJ databases">
        <title>Genome sequencing of Nocardioides immobilis CCTCC AB 2017083 for comparison to Nocardioides silvaticus.</title>
        <authorList>
            <person name="Li C."/>
            <person name="Wang G."/>
        </authorList>
    </citation>
    <scope>NUCLEOTIDE SEQUENCE [LARGE SCALE GENOMIC DNA]</scope>
    <source>
        <strain evidence="2 3">CCTCC AB 2017083</strain>
    </source>
</reference>
<keyword evidence="1" id="KW-1133">Transmembrane helix</keyword>
<dbReference type="RefSeq" id="WP_118922919.1">
    <property type="nucleotide sequence ID" value="NZ_QXGH01000010.1"/>
</dbReference>
<gene>
    <name evidence="2" type="ORF">D0Z08_04015</name>
</gene>
<feature type="transmembrane region" description="Helical" evidence="1">
    <location>
        <begin position="144"/>
        <end position="166"/>
    </location>
</feature>
<evidence type="ECO:0000256" key="1">
    <source>
        <dbReference type="SAM" id="Phobius"/>
    </source>
</evidence>
<sequence length="257" mass="28642">MSNITPAQFVHHKVQLGLWACGVGFGVLFFVGLAPLSGFIPPPSPELSGAELLAKYGDNLNLVKLGIVVGLLGATLLVPWSALVAIQTARLEEGRRFPLWGIFSAMAGCVNAVAFILPFIFWAGAYYRADRSPELVQLISDMTWIEFLLFFPTFSMQLFCLAMAGLTQRQGPEVFPRWFYYLNLWMALVGSTGILAIFFFSGPFAWNGAVGFYLPVGSYVPFLLITWWQFYRAIKAEKRYYEELAAGDEPRVEPALV</sequence>
<feature type="transmembrane region" description="Helical" evidence="1">
    <location>
        <begin position="212"/>
        <end position="231"/>
    </location>
</feature>
<dbReference type="Proteomes" id="UP000283644">
    <property type="component" value="Unassembled WGS sequence"/>
</dbReference>
<evidence type="ECO:0000313" key="2">
    <source>
        <dbReference type="EMBL" id="RHW28163.1"/>
    </source>
</evidence>
<evidence type="ECO:0000313" key="3">
    <source>
        <dbReference type="Proteomes" id="UP000283644"/>
    </source>
</evidence>
<comment type="caution">
    <text evidence="2">The sequence shown here is derived from an EMBL/GenBank/DDBJ whole genome shotgun (WGS) entry which is preliminary data.</text>
</comment>
<keyword evidence="1" id="KW-0472">Membrane</keyword>
<protein>
    <recommendedName>
        <fullName evidence="4">DUF4386 domain-containing protein</fullName>
    </recommendedName>
</protein>
<keyword evidence="3" id="KW-1185">Reference proteome</keyword>
<feature type="transmembrane region" description="Helical" evidence="1">
    <location>
        <begin position="60"/>
        <end position="85"/>
    </location>
</feature>
<organism evidence="2 3">
    <name type="scientific">Nocardioides immobilis</name>
    <dbReference type="NCBI Taxonomy" id="2049295"/>
    <lineage>
        <taxon>Bacteria</taxon>
        <taxon>Bacillati</taxon>
        <taxon>Actinomycetota</taxon>
        <taxon>Actinomycetes</taxon>
        <taxon>Propionibacteriales</taxon>
        <taxon>Nocardioidaceae</taxon>
        <taxon>Nocardioides</taxon>
    </lineage>
</organism>
<dbReference type="OrthoDB" id="3820798at2"/>
<feature type="transmembrane region" description="Helical" evidence="1">
    <location>
        <begin position="97"/>
        <end position="124"/>
    </location>
</feature>
<name>A0A417Y651_9ACTN</name>
<keyword evidence="1" id="KW-0812">Transmembrane</keyword>
<dbReference type="EMBL" id="QXGH01000010">
    <property type="protein sequence ID" value="RHW28163.1"/>
    <property type="molecule type" value="Genomic_DNA"/>
</dbReference>
<dbReference type="AlphaFoldDB" id="A0A417Y651"/>
<accession>A0A417Y651</accession>
<evidence type="ECO:0008006" key="4">
    <source>
        <dbReference type="Google" id="ProtNLM"/>
    </source>
</evidence>